<dbReference type="CTD" id="181760"/>
<dbReference type="UCSC" id="T25G12.6">
    <property type="organism name" value="c. elegans"/>
</dbReference>
<dbReference type="PANTHER" id="PTHR24020">
    <property type="entry name" value="COLLAGEN ALPHA"/>
    <property type="match status" value="1"/>
</dbReference>
<gene>
    <name evidence="4" type="ORF">CELE_T25G12.6</name>
    <name evidence="4 6" type="ORF">T25G12.6</name>
</gene>
<evidence type="ECO:0000313" key="5">
    <source>
        <dbReference type="Proteomes" id="UP000001940"/>
    </source>
</evidence>
<dbReference type="KEGG" id="cel:CELE_T25G12.6"/>
<keyword evidence="2" id="KW-1133">Transmembrane helix</keyword>
<dbReference type="OrthoDB" id="5834720at2759"/>
<keyword evidence="2" id="KW-0812">Transmembrane</keyword>
<keyword evidence="7" id="KW-1267">Proteomics identification</keyword>
<evidence type="ECO:0000259" key="3">
    <source>
        <dbReference type="PROSITE" id="PS50234"/>
    </source>
</evidence>
<dbReference type="Bgee" id="WBGene00020813">
    <property type="expression patterns" value="Expressed in material anatomical entity and 2 other cell types or tissues"/>
</dbReference>
<feature type="domain" description="VWFA" evidence="3">
    <location>
        <begin position="285"/>
        <end position="458"/>
    </location>
</feature>
<dbReference type="RefSeq" id="NP_510791.3">
    <property type="nucleotide sequence ID" value="NM_078390.3"/>
</dbReference>
<evidence type="ECO:0000256" key="2">
    <source>
        <dbReference type="SAM" id="Phobius"/>
    </source>
</evidence>
<feature type="compositionally biased region" description="Polar residues" evidence="1">
    <location>
        <begin position="244"/>
        <end position="258"/>
    </location>
</feature>
<dbReference type="eggNOG" id="ENOG502SX4I">
    <property type="taxonomic scope" value="Eukaryota"/>
</dbReference>
<dbReference type="Gene3D" id="3.40.50.410">
    <property type="entry name" value="von Willebrand factor, type A domain"/>
    <property type="match status" value="2"/>
</dbReference>
<dbReference type="InParanoid" id="Q22783"/>
<feature type="transmembrane region" description="Helical" evidence="2">
    <location>
        <begin position="35"/>
        <end position="59"/>
    </location>
</feature>
<dbReference type="EMBL" id="BX284606">
    <property type="protein sequence ID" value="CCD74457.1"/>
    <property type="molecule type" value="Genomic_DNA"/>
</dbReference>
<dbReference type="SMART" id="SM00327">
    <property type="entry name" value="VWA"/>
    <property type="match status" value="2"/>
</dbReference>
<dbReference type="PeptideAtlas" id="Q22783"/>
<dbReference type="FunCoup" id="Q22783">
    <property type="interactions" value="319"/>
</dbReference>
<protein>
    <submittedName>
        <fullName evidence="4">VWFA domain-containing protein</fullName>
    </submittedName>
</protein>
<name>Q22783_CAEEL</name>
<dbReference type="OMA" id="IKTWPIS"/>
<feature type="domain" description="VWFA" evidence="3">
    <location>
        <begin position="482"/>
        <end position="656"/>
    </location>
</feature>
<dbReference type="AGR" id="WB:WBGene00020813"/>
<feature type="region of interest" description="Disordered" evidence="1">
    <location>
        <begin position="201"/>
        <end position="258"/>
    </location>
</feature>
<dbReference type="InterPro" id="IPR002035">
    <property type="entry name" value="VWF_A"/>
</dbReference>
<feature type="compositionally biased region" description="Low complexity" evidence="1">
    <location>
        <begin position="201"/>
        <end position="239"/>
    </location>
</feature>
<keyword evidence="5" id="KW-1185">Reference proteome</keyword>
<dbReference type="Pfam" id="PF00092">
    <property type="entry name" value="VWA"/>
    <property type="match status" value="2"/>
</dbReference>
<evidence type="ECO:0000313" key="6">
    <source>
        <dbReference type="WormBase" id="T25G12.6"/>
    </source>
</evidence>
<dbReference type="AlphaFoldDB" id="Q22783"/>
<dbReference type="GeneID" id="181760"/>
<dbReference type="SUPFAM" id="SSF53300">
    <property type="entry name" value="vWA-like"/>
    <property type="match status" value="2"/>
</dbReference>
<proteinExistence type="evidence at protein level"/>
<evidence type="ECO:0000313" key="4">
    <source>
        <dbReference type="EMBL" id="CCD74457.1"/>
    </source>
</evidence>
<dbReference type="InterPro" id="IPR036465">
    <property type="entry name" value="vWFA_dom_sf"/>
</dbReference>
<evidence type="ECO:0000256" key="1">
    <source>
        <dbReference type="SAM" id="MobiDB-lite"/>
    </source>
</evidence>
<organism evidence="4 5">
    <name type="scientific">Caenorhabditis elegans</name>
    <dbReference type="NCBI Taxonomy" id="6239"/>
    <lineage>
        <taxon>Eukaryota</taxon>
        <taxon>Metazoa</taxon>
        <taxon>Ecdysozoa</taxon>
        <taxon>Nematoda</taxon>
        <taxon>Chromadorea</taxon>
        <taxon>Rhabditida</taxon>
        <taxon>Rhabditina</taxon>
        <taxon>Rhabditomorpha</taxon>
        <taxon>Rhabditoidea</taxon>
        <taxon>Rhabditidae</taxon>
        <taxon>Peloderinae</taxon>
        <taxon>Caenorhabditis</taxon>
    </lineage>
</organism>
<dbReference type="PaxDb" id="6239-T25G12.6"/>
<dbReference type="Proteomes" id="UP000001940">
    <property type="component" value="Chromosome X"/>
</dbReference>
<dbReference type="WormBase" id="T25G12.6">
    <property type="protein sequence ID" value="CE44976"/>
    <property type="gene ID" value="WBGene00020813"/>
</dbReference>
<evidence type="ECO:0007829" key="7">
    <source>
        <dbReference type="PeptideAtlas" id="Q22783"/>
    </source>
</evidence>
<accession>Q22783</accession>
<dbReference type="PROSITE" id="PS50234">
    <property type="entry name" value="VWFA"/>
    <property type="match status" value="2"/>
</dbReference>
<dbReference type="HOGENOM" id="CLU_338960_0_0_1"/>
<sequence length="877" mass="94441">MARGDGDDASYVSPGVPHRNVKWYLLEDTDNRVKWFTILLLLISIGMLIAGSVMLGIGISKNNSAHPAPTPPVSTQASGYTMFLSVQTRSVPYSAVVRNYAGSVKNLTDQMQQVISSSSSASSDDVQPTVPITILGISNAGQWADVMYALSYTTSNKPQLNDIQQKVSASPNFAMISATDQTPPTLSQMTCRSVSDSTLITTSGPSGTTVTVPTTPCASVPTGPTKTPVTVPTSTGSVSRETKSPVTANPGSTVSTSLSSKPVTVVTQSPRSTTTPFVKTPYSKDVIILLDNSNAMKSFTNFNLVKSWIVKTLLPLWLIDREDVQVAFATYAANDFNTLLDFDEASEEEVASVISAQMYSGKHNSSITYGIRAAGDIHGLRPVNQSVILLSASEDLTDIESATQYAYILSALPKQLITITLNSSGKQLGLLSTNQNMFFGVPDYNLTTTIAQQLTQYMFVTLTPTTQTPTTTSVPDNTCNTDVTILMDNNNDVGSAMEFQNQCRTIAKLIKTWPISPKLMEGEAIVYSTTDGGQIVENPFSYQSASAFANEVMAFDDYYFAASPPSLTASLQYVSQNLGRRRQSRQQATIVFTYSSSYSDVQTAIEYVTQIGGNLIIVAVGGADQTVLKQLTGNVVYTKTLTTDIFDQINSLLCTPSTKSPPITPTTIVSTSGATSSAAQTTVAVTTTQIMPSTTSMPNPCHDCSPKTSNILLLFEAYGTALSNQKKLAETDLIATWNHFERTSVMGFNTLVKNLDPINFGDLQTKDEFVSIVDSFTPFKDQPSIVSAFNMAVNRANPLKSFGKMNSVIFTSGATPAEITASLMNSQTLRQNGKVIIVGLQLPDATHLDTLCDVLLKWDDLTNTETISTQINQALSR</sequence>
<reference evidence="4 5" key="1">
    <citation type="journal article" date="1998" name="Science">
        <title>Genome sequence of the nematode C. elegans: a platform for investigating biology.</title>
        <authorList>
            <consortium name="The C. elegans sequencing consortium"/>
            <person name="Sulson J.E."/>
            <person name="Waterston R."/>
        </authorList>
    </citation>
    <scope>NUCLEOTIDE SEQUENCE [LARGE SCALE GENOMIC DNA]</scope>
    <source>
        <strain evidence="4 5">Bristol N2</strain>
    </source>
</reference>
<dbReference type="InterPro" id="IPR050525">
    <property type="entry name" value="ECM_Assembly_Org"/>
</dbReference>
<dbReference type="SMR" id="Q22783"/>
<keyword evidence="2" id="KW-0472">Membrane</keyword>